<feature type="domain" description="CUB" evidence="18">
    <location>
        <begin position="585"/>
        <end position="746"/>
    </location>
</feature>
<dbReference type="GO" id="GO:0060255">
    <property type="term" value="P:regulation of macromolecule metabolic process"/>
    <property type="evidence" value="ECO:0007669"/>
    <property type="project" value="UniProtKB-ARBA"/>
</dbReference>
<feature type="domain" description="EGF-like" evidence="19">
    <location>
        <begin position="214"/>
        <end position="258"/>
    </location>
</feature>
<keyword evidence="13 16" id="KW-1015">Disulfide bond</keyword>
<feature type="disulfide bond" evidence="16">
    <location>
        <begin position="287"/>
        <end position="296"/>
    </location>
</feature>
<evidence type="ECO:0000256" key="3">
    <source>
        <dbReference type="ARBA" id="ARBA00022475"/>
    </source>
</evidence>
<evidence type="ECO:0000256" key="4">
    <source>
        <dbReference type="ARBA" id="ARBA00022536"/>
    </source>
</evidence>
<evidence type="ECO:0000256" key="10">
    <source>
        <dbReference type="ARBA" id="ARBA00022837"/>
    </source>
</evidence>
<evidence type="ECO:0000313" key="21">
    <source>
        <dbReference type="WBParaSite" id="nRc.2.0.1.t25638-RA"/>
    </source>
</evidence>
<dbReference type="OMA" id="ACDWFIS"/>
<evidence type="ECO:0000256" key="16">
    <source>
        <dbReference type="PROSITE-ProRule" id="PRU00076"/>
    </source>
</evidence>
<keyword evidence="11" id="KW-1133">Transmembrane helix</keyword>
<dbReference type="GO" id="GO:0008593">
    <property type="term" value="P:regulation of Notch signaling pathway"/>
    <property type="evidence" value="ECO:0007669"/>
    <property type="project" value="UniProtKB-ARBA"/>
</dbReference>
<dbReference type="CDD" id="cd00041">
    <property type="entry name" value="CUB"/>
    <property type="match status" value="4"/>
</dbReference>
<dbReference type="GO" id="GO:0003002">
    <property type="term" value="P:regionalization"/>
    <property type="evidence" value="ECO:0007669"/>
    <property type="project" value="UniProtKB-ARBA"/>
</dbReference>
<evidence type="ECO:0000256" key="8">
    <source>
        <dbReference type="ARBA" id="ARBA00022737"/>
    </source>
</evidence>
<keyword evidence="14" id="KW-0325">Glycoprotein</keyword>
<dbReference type="Proteomes" id="UP000887565">
    <property type="component" value="Unplaced"/>
</dbReference>
<dbReference type="Pfam" id="PF12661">
    <property type="entry name" value="hEGF"/>
    <property type="match status" value="1"/>
</dbReference>
<keyword evidence="3" id="KW-1003">Cell membrane</keyword>
<accession>A0A915JHP8</accession>
<dbReference type="InterPro" id="IPR000859">
    <property type="entry name" value="CUB_dom"/>
</dbReference>
<dbReference type="Gene3D" id="2.10.25.10">
    <property type="entry name" value="Laminin"/>
    <property type="match status" value="5"/>
</dbReference>
<keyword evidence="7" id="KW-0732">Signal</keyword>
<comment type="subcellular location">
    <subcellularLocation>
        <location evidence="1">Apical cell membrane</location>
        <topology evidence="1">Single-pass type I membrane protein</topology>
    </subcellularLocation>
</comment>
<dbReference type="PANTHER" id="PTHR24251:SF37">
    <property type="entry name" value="CUB DOMAIN-CONTAINING PROTEIN"/>
    <property type="match status" value="1"/>
</dbReference>
<dbReference type="SMART" id="SM00181">
    <property type="entry name" value="EGF"/>
    <property type="match status" value="7"/>
</dbReference>
<feature type="disulfide bond" evidence="15">
    <location>
        <begin position="585"/>
        <end position="612"/>
    </location>
</feature>
<dbReference type="GO" id="GO:0005509">
    <property type="term" value="F:calcium ion binding"/>
    <property type="evidence" value="ECO:0007669"/>
    <property type="project" value="InterPro"/>
</dbReference>
<feature type="disulfide bond" evidence="16">
    <location>
        <begin position="71"/>
        <end position="80"/>
    </location>
</feature>
<reference evidence="21" key="1">
    <citation type="submission" date="2022-11" db="UniProtKB">
        <authorList>
            <consortium name="WormBaseParasite"/>
        </authorList>
    </citation>
    <scope>IDENTIFICATION</scope>
</reference>
<dbReference type="GO" id="GO:0051093">
    <property type="term" value="P:negative regulation of developmental process"/>
    <property type="evidence" value="ECO:0007669"/>
    <property type="project" value="UniProtKB-ARBA"/>
</dbReference>
<feature type="disulfide bond" evidence="15">
    <location>
        <begin position="401"/>
        <end position="418"/>
    </location>
</feature>
<dbReference type="SMART" id="SM00042">
    <property type="entry name" value="CUB"/>
    <property type="match status" value="5"/>
</dbReference>
<dbReference type="FunFam" id="2.10.25.10:FF:000027">
    <property type="entry name" value="Thrombospondin 3"/>
    <property type="match status" value="1"/>
</dbReference>
<keyword evidence="8" id="KW-0677">Repeat</keyword>
<sequence length="949" mass="103413">MHETRHVHLVNALKINTRSKEEIRGLKRQIKKAIKDVSDLKTLATTDHCSSRPCQNGAKCLSLVGKFVCLCTDQFSGTTCSEDIDECELYEGTSTGCQNGATCPGYKCLCDPGFQVVQSSTNPQCQDIDECTSSHACFPGVTCTNIDGGFRCGSCPTGYNGNGHHCFDVDECATNNGGCSTNPLVPCINTYGSFKCGSCPAGFVGDGTTCTSSTSTMCATSPCHPLATCSEMPDSITGFRCQCPRTMTGNGIGAAGCRSEFITSCTPGYCQNNGLCMMEANRPLCICGMSYTGDRCETFIGACSSKPCQNGGSCVPLRPRGYTCICRPGTEGRNCQTSLSGCDRSFTQDSGTFKYPDGVRYKSLSVCTFKFTGAVGKVAIDRSLKILELSNIPMESGTSRCQYVRSNLQAQSENCKGCPKGPDKFILTSTNKLTMKFRADGTINARGFTMNWNSVSSTCGGRISGDTGRIVSPNFPSSYGPDLHCQWIISTHPGKHYKINIGSITLRDQQANCSKDMLQIRDGERIDSPILYQRCVSGSGLSSDQTIFSSMPYLFIYFRSSGAPTSATTGTFSISYTAVEATTSCGGELSGRSGIIQSPNYGKGPYFPNVVCIWIIDVDSGSTRFTGADEIVELIFTDFDVIGRKSSSSFNLPTTNRLPIRRNRLSFQHYYRRFVDRPMTSRTKQPCEGDFVEIRDGADEYEPLIGIFCGQTIPLPVVSSSSSMWIKFSSNGLESGKGFSVAYTTKCGKVFRGTSGKIQSPNFPNPVGAPRRCEYIIEAPETYAISVNFSFADFGNPVPYNCTANYIEAMPIDRTFTANGGRFKIIFYSDGSMDNKGFSANFNTRNVDIAECGGVYNQRSGIIRSPRNGDEYLHNMVCVWYIEVPTGLVVKLVFSQFTLEEHEDCQFDYVAVYESYRNENDTNGFMGRILSMLSPIQKCSRGLSATKIQ</sequence>
<feature type="domain" description="EGF-like" evidence="19">
    <location>
        <begin position="299"/>
        <end position="336"/>
    </location>
</feature>
<dbReference type="AlphaFoldDB" id="A0A915JHP8"/>
<keyword evidence="5" id="KW-0597">Phosphoprotein</keyword>
<dbReference type="Pfam" id="PF07645">
    <property type="entry name" value="EGF_CA"/>
    <property type="match status" value="2"/>
</dbReference>
<dbReference type="GO" id="GO:0048592">
    <property type="term" value="P:eye morphogenesis"/>
    <property type="evidence" value="ECO:0007669"/>
    <property type="project" value="UniProtKB-ARBA"/>
</dbReference>
<comment type="caution">
    <text evidence="16">Lacks conserved residue(s) required for the propagation of feature annotation.</text>
</comment>
<dbReference type="GO" id="GO:0048468">
    <property type="term" value="P:cell development"/>
    <property type="evidence" value="ECO:0007669"/>
    <property type="project" value="UniProtKB-ARBA"/>
</dbReference>
<feature type="domain" description="EGF-like" evidence="19">
    <location>
        <begin position="45"/>
        <end position="81"/>
    </location>
</feature>
<evidence type="ECO:0000256" key="11">
    <source>
        <dbReference type="ARBA" id="ARBA00022989"/>
    </source>
</evidence>
<keyword evidence="17" id="KW-0175">Coiled coil</keyword>
<keyword evidence="2" id="KW-0217">Developmental protein</keyword>
<feature type="coiled-coil region" evidence="17">
    <location>
        <begin position="16"/>
        <end position="43"/>
    </location>
</feature>
<feature type="domain" description="CUB" evidence="18">
    <location>
        <begin position="852"/>
        <end position="949"/>
    </location>
</feature>
<feature type="domain" description="CUB" evidence="18">
    <location>
        <begin position="459"/>
        <end position="579"/>
    </location>
</feature>
<evidence type="ECO:0000256" key="2">
    <source>
        <dbReference type="ARBA" id="ARBA00022473"/>
    </source>
</evidence>
<keyword evidence="9" id="KW-0221">Differentiation</keyword>
<name>A0A915JHP8_ROMCU</name>
<keyword evidence="6" id="KW-0812">Transmembrane</keyword>
<dbReference type="Pfam" id="PF00431">
    <property type="entry name" value="CUB"/>
    <property type="match status" value="5"/>
</dbReference>
<dbReference type="CDD" id="cd00054">
    <property type="entry name" value="EGF_CA"/>
    <property type="match status" value="5"/>
</dbReference>
<evidence type="ECO:0000256" key="1">
    <source>
        <dbReference type="ARBA" id="ARBA00004247"/>
    </source>
</evidence>
<dbReference type="GO" id="GO:0080090">
    <property type="term" value="P:regulation of primary metabolic process"/>
    <property type="evidence" value="ECO:0007669"/>
    <property type="project" value="UniProtKB-ARBA"/>
</dbReference>
<feature type="disulfide bond" evidence="16">
    <location>
        <begin position="326"/>
        <end position="335"/>
    </location>
</feature>
<dbReference type="PROSITE" id="PS01187">
    <property type="entry name" value="EGF_CA"/>
    <property type="match status" value="2"/>
</dbReference>
<keyword evidence="4 16" id="KW-0245">EGF-like domain</keyword>
<dbReference type="InterPro" id="IPR013032">
    <property type="entry name" value="EGF-like_CS"/>
</dbReference>
<feature type="domain" description="CUB" evidence="18">
    <location>
        <begin position="342"/>
        <end position="455"/>
    </location>
</feature>
<protein>
    <submittedName>
        <fullName evidence="21">Cubilin</fullName>
    </submittedName>
</protein>
<dbReference type="FunFam" id="2.10.25.10:FF:000143">
    <property type="entry name" value="Protein crumbs 1"/>
    <property type="match status" value="1"/>
</dbReference>
<dbReference type="WBParaSite" id="nRc.2.0.1.t25638-RA">
    <property type="protein sequence ID" value="nRc.2.0.1.t25638-RA"/>
    <property type="gene ID" value="nRc.2.0.1.g25638"/>
</dbReference>
<dbReference type="GO" id="GO:0016324">
    <property type="term" value="C:apical plasma membrane"/>
    <property type="evidence" value="ECO:0007669"/>
    <property type="project" value="UniProtKB-SubCell"/>
</dbReference>
<dbReference type="FunFam" id="2.10.25.10:FF:000379">
    <property type="entry name" value="Cubilin"/>
    <property type="match status" value="1"/>
</dbReference>
<dbReference type="InterPro" id="IPR035914">
    <property type="entry name" value="Sperma_CUB_dom_sf"/>
</dbReference>
<proteinExistence type="predicted"/>
<dbReference type="InterPro" id="IPR000742">
    <property type="entry name" value="EGF"/>
</dbReference>
<dbReference type="GO" id="GO:0030182">
    <property type="term" value="P:neuron differentiation"/>
    <property type="evidence" value="ECO:0007669"/>
    <property type="project" value="UniProtKB-ARBA"/>
</dbReference>
<dbReference type="Pfam" id="PF00008">
    <property type="entry name" value="EGF"/>
    <property type="match status" value="3"/>
</dbReference>
<dbReference type="PROSITE" id="PS00022">
    <property type="entry name" value="EGF_1"/>
    <property type="match status" value="3"/>
</dbReference>
<evidence type="ECO:0000259" key="18">
    <source>
        <dbReference type="PROSITE" id="PS01180"/>
    </source>
</evidence>
<feature type="domain" description="CUB" evidence="18">
    <location>
        <begin position="747"/>
        <end position="823"/>
    </location>
</feature>
<feature type="domain" description="EGF-like" evidence="19">
    <location>
        <begin position="261"/>
        <end position="297"/>
    </location>
</feature>
<evidence type="ECO:0000256" key="15">
    <source>
        <dbReference type="PROSITE-ProRule" id="PRU00059"/>
    </source>
</evidence>
<keyword evidence="20" id="KW-1185">Reference proteome</keyword>
<evidence type="ECO:0000256" key="5">
    <source>
        <dbReference type="ARBA" id="ARBA00022553"/>
    </source>
</evidence>
<dbReference type="GO" id="GO:0009967">
    <property type="term" value="P:positive regulation of signal transduction"/>
    <property type="evidence" value="ECO:0007669"/>
    <property type="project" value="UniProtKB-ARBA"/>
</dbReference>
<evidence type="ECO:0000256" key="13">
    <source>
        <dbReference type="ARBA" id="ARBA00023157"/>
    </source>
</evidence>
<keyword evidence="10" id="KW-0106">Calcium</keyword>
<dbReference type="InterPro" id="IPR018097">
    <property type="entry name" value="EGF_Ca-bd_CS"/>
</dbReference>
<evidence type="ECO:0000256" key="7">
    <source>
        <dbReference type="ARBA" id="ARBA00022729"/>
    </source>
</evidence>
<evidence type="ECO:0000256" key="9">
    <source>
        <dbReference type="ARBA" id="ARBA00022782"/>
    </source>
</evidence>
<evidence type="ECO:0000256" key="6">
    <source>
        <dbReference type="ARBA" id="ARBA00022692"/>
    </source>
</evidence>
<dbReference type="InterPro" id="IPR001881">
    <property type="entry name" value="EGF-like_Ca-bd_dom"/>
</dbReference>
<dbReference type="GO" id="GO:0051241">
    <property type="term" value="P:negative regulation of multicellular organismal process"/>
    <property type="evidence" value="ECO:0007669"/>
    <property type="project" value="UniProtKB-ARBA"/>
</dbReference>
<evidence type="ECO:0000313" key="20">
    <source>
        <dbReference type="Proteomes" id="UP000887565"/>
    </source>
</evidence>
<evidence type="ECO:0000259" key="19">
    <source>
        <dbReference type="PROSITE" id="PS50026"/>
    </source>
</evidence>
<dbReference type="SMART" id="SM00179">
    <property type="entry name" value="EGF_CA"/>
    <property type="match status" value="5"/>
</dbReference>
<dbReference type="SUPFAM" id="SSF57196">
    <property type="entry name" value="EGF/Laminin"/>
    <property type="match status" value="5"/>
</dbReference>
<dbReference type="PROSITE" id="PS50026">
    <property type="entry name" value="EGF_3"/>
    <property type="match status" value="5"/>
</dbReference>
<evidence type="ECO:0000256" key="14">
    <source>
        <dbReference type="ARBA" id="ARBA00023180"/>
    </source>
</evidence>
<dbReference type="PROSITE" id="PS01180">
    <property type="entry name" value="CUB"/>
    <property type="match status" value="5"/>
</dbReference>
<evidence type="ECO:0000256" key="12">
    <source>
        <dbReference type="ARBA" id="ARBA00023136"/>
    </source>
</evidence>
<keyword evidence="12" id="KW-0472">Membrane</keyword>
<dbReference type="InterPro" id="IPR049883">
    <property type="entry name" value="NOTCH1_EGF-like"/>
</dbReference>
<dbReference type="Gene3D" id="2.60.120.290">
    <property type="entry name" value="Spermadhesin, CUB domain"/>
    <property type="match status" value="5"/>
</dbReference>
<dbReference type="SUPFAM" id="SSF49854">
    <property type="entry name" value="Spermadhesin, CUB domain"/>
    <property type="match status" value="5"/>
</dbReference>
<dbReference type="FunFam" id="2.10.25.10:FF:000565">
    <property type="entry name" value="Predicted protein"/>
    <property type="match status" value="1"/>
</dbReference>
<feature type="domain" description="EGF-like" evidence="19">
    <location>
        <begin position="127"/>
        <end position="167"/>
    </location>
</feature>
<dbReference type="PANTHER" id="PTHR24251">
    <property type="entry name" value="OVOCHYMASE-RELATED"/>
    <property type="match status" value="1"/>
</dbReference>
<organism evidence="20 21">
    <name type="scientific">Romanomermis culicivorax</name>
    <name type="common">Nematode worm</name>
    <dbReference type="NCBI Taxonomy" id="13658"/>
    <lineage>
        <taxon>Eukaryota</taxon>
        <taxon>Metazoa</taxon>
        <taxon>Ecdysozoa</taxon>
        <taxon>Nematoda</taxon>
        <taxon>Enoplea</taxon>
        <taxon>Dorylaimia</taxon>
        <taxon>Mermithida</taxon>
        <taxon>Mermithoidea</taxon>
        <taxon>Mermithidae</taxon>
        <taxon>Romanomermis</taxon>
    </lineage>
</organism>
<evidence type="ECO:0000256" key="17">
    <source>
        <dbReference type="SAM" id="Coils"/>
    </source>
</evidence>